<reference evidence="1 2" key="1">
    <citation type="submission" date="2014-02" db="EMBL/GenBank/DDBJ databases">
        <title>Expanding our view of genomic diversity in Candidatus Accumulibacter clades.</title>
        <authorList>
            <person name="Skennerton C.T."/>
            <person name="Barr J.J."/>
            <person name="Slater F.R."/>
            <person name="Bond P.L."/>
            <person name="Tyson G.W."/>
        </authorList>
    </citation>
    <scope>NUCLEOTIDE SEQUENCE [LARGE SCALE GENOMIC DNA]</scope>
    <source>
        <strain evidence="2">BA-91</strain>
    </source>
</reference>
<name>A0A080M2Q8_9PROT</name>
<sequence length="266" mass="28268">MHCVVTDTERTPFLIGIGGTIAPIHQQIKRFQGIGRIRWARPRSRKVMASLHVSLYGRPVARAAVCLAGVGLASPALAGLPCLNPAIVTPAQGSRESSTRPMISWRAAAGVSSYRLQLVSREPEGRTLASIDSLVNDTRFLPPQALADGLALVSVRVTSLCPEGAPPASSPAREHRFLIDARSACAVSSLTLDSLDAGEKRIRWAPTPGAGGYEIFSYEAIDGRLLFRLETSEPAVVTPAVIASPVLVAVRARCGEVFGQVGHLAY</sequence>
<organism evidence="1 2">
    <name type="scientific">Candidatus Accumulibacter phosphatis</name>
    <dbReference type="NCBI Taxonomy" id="327160"/>
    <lineage>
        <taxon>Bacteria</taxon>
        <taxon>Pseudomonadati</taxon>
        <taxon>Pseudomonadota</taxon>
        <taxon>Betaproteobacteria</taxon>
        <taxon>Candidatus Accumulibacter</taxon>
    </lineage>
</organism>
<gene>
    <name evidence="1" type="ORF">AW09_003389</name>
</gene>
<dbReference type="Gene3D" id="2.60.40.10">
    <property type="entry name" value="Immunoglobulins"/>
    <property type="match status" value="1"/>
</dbReference>
<comment type="caution">
    <text evidence="1">The sequence shown here is derived from an EMBL/GenBank/DDBJ whole genome shotgun (WGS) entry which is preliminary data.</text>
</comment>
<evidence type="ECO:0000313" key="2">
    <source>
        <dbReference type="Proteomes" id="UP000020077"/>
    </source>
</evidence>
<dbReference type="AlphaFoldDB" id="A0A080M2Q8"/>
<dbReference type="EMBL" id="JDVG02000539">
    <property type="protein sequence ID" value="KFB71469.1"/>
    <property type="molecule type" value="Genomic_DNA"/>
</dbReference>
<proteinExistence type="predicted"/>
<dbReference type="Proteomes" id="UP000020077">
    <property type="component" value="Unassembled WGS sequence"/>
</dbReference>
<evidence type="ECO:0000313" key="1">
    <source>
        <dbReference type="EMBL" id="KFB71469.1"/>
    </source>
</evidence>
<protein>
    <submittedName>
        <fullName evidence="1">Uncharacterized protein</fullName>
    </submittedName>
</protein>
<accession>A0A080M2Q8</accession>
<dbReference type="InterPro" id="IPR013783">
    <property type="entry name" value="Ig-like_fold"/>
</dbReference>